<dbReference type="PANTHER" id="PTHR34220">
    <property type="entry name" value="SENSOR HISTIDINE KINASE YPDA"/>
    <property type="match status" value="1"/>
</dbReference>
<dbReference type="CDD" id="cd06225">
    <property type="entry name" value="HAMP"/>
    <property type="match status" value="1"/>
</dbReference>
<evidence type="ECO:0000313" key="9">
    <source>
        <dbReference type="Proteomes" id="UP000683139"/>
    </source>
</evidence>
<proteinExistence type="predicted"/>
<dbReference type="Proteomes" id="UP000683139">
    <property type="component" value="Unassembled WGS sequence"/>
</dbReference>
<gene>
    <name evidence="8" type="ORF">J40TS1_48500</name>
</gene>
<dbReference type="InterPro" id="IPR003660">
    <property type="entry name" value="HAMP_dom"/>
</dbReference>
<dbReference type="GO" id="GO:0005886">
    <property type="term" value="C:plasma membrane"/>
    <property type="evidence" value="ECO:0007669"/>
    <property type="project" value="UniProtKB-SubCell"/>
</dbReference>
<dbReference type="EMBL" id="BOSE01000013">
    <property type="protein sequence ID" value="GIP19208.1"/>
    <property type="molecule type" value="Genomic_DNA"/>
</dbReference>
<dbReference type="SMART" id="SM00304">
    <property type="entry name" value="HAMP"/>
    <property type="match status" value="1"/>
</dbReference>
<evidence type="ECO:0000256" key="3">
    <source>
        <dbReference type="ARBA" id="ARBA00022553"/>
    </source>
</evidence>
<evidence type="ECO:0000256" key="4">
    <source>
        <dbReference type="ARBA" id="ARBA00022679"/>
    </source>
</evidence>
<dbReference type="AlphaFoldDB" id="A0A920D147"/>
<dbReference type="SUPFAM" id="SSF158472">
    <property type="entry name" value="HAMP domain-like"/>
    <property type="match status" value="1"/>
</dbReference>
<feature type="transmembrane region" description="Helical" evidence="6">
    <location>
        <begin position="300"/>
        <end position="320"/>
    </location>
</feature>
<dbReference type="Pfam" id="PF06580">
    <property type="entry name" value="His_kinase"/>
    <property type="match status" value="1"/>
</dbReference>
<dbReference type="PANTHER" id="PTHR34220:SF7">
    <property type="entry name" value="SENSOR HISTIDINE KINASE YPDA"/>
    <property type="match status" value="1"/>
</dbReference>
<evidence type="ECO:0000259" key="7">
    <source>
        <dbReference type="PROSITE" id="PS50885"/>
    </source>
</evidence>
<keyword evidence="3" id="KW-0597">Phosphoprotein</keyword>
<dbReference type="Gene3D" id="3.30.565.10">
    <property type="entry name" value="Histidine kinase-like ATPase, C-terminal domain"/>
    <property type="match status" value="1"/>
</dbReference>
<sequence length="592" mass="67543">MSWRRMKYKTKLNISLVLLSCIPAVLIGAIAYQQSYNTLVSQTEKDFQIIVSQLNASIERQISDFDRFTMLPYYLPNIFSYLNQPSLSTEMWGTEELEAQRTITRLMSAYPSIHSSISGLIIYGMNGTVSGYRMDGDEKLNLEHSVETEGWYQTAIKREGGFIITGVEQIHSFRGKPFEAIIGARMLRDEDFKPLAVIEIMISPRFIPNIVKSLNLQDVQIAVIDQNGEPIYTSDQALAEQLRQMNTADASGAWELNMSTESGKVVYMGNYEQSEYLGWTVYMGVNKHEMLASSRYIRNLTFIMIAFISVLSGIVSWFLARGLSKPIYRLIRSMRDVEKGVFAPPLIQKRSDEIGQLEESYIRMIHRLNELVRSIEEKESQKRHAELYAQRARIQPHFLYNTLNSIRMLAILHQDQQIAKLLQSLSKLLQANLKFDSELISLKDEIALLEAYSQLMDLRYTNVFEVEWKLDERALQASIPPMLLQVLMENAIFHGAKGLERMLHITVEVQFASPYTLYIHLYDNGVGLDAAAINWLLSSPAAASGTKRIGLCNVRDRVQLCFGKDYGLYASCKDGITCMTVHIPFIMHAREV</sequence>
<dbReference type="Pfam" id="PF00672">
    <property type="entry name" value="HAMP"/>
    <property type="match status" value="1"/>
</dbReference>
<evidence type="ECO:0000256" key="2">
    <source>
        <dbReference type="ARBA" id="ARBA00022475"/>
    </source>
</evidence>
<dbReference type="RefSeq" id="WP_246563911.1">
    <property type="nucleotide sequence ID" value="NZ_BOSE01000013.1"/>
</dbReference>
<accession>A0A920D147</accession>
<dbReference type="SUPFAM" id="SSF55874">
    <property type="entry name" value="ATPase domain of HSP90 chaperone/DNA topoisomerase II/histidine kinase"/>
    <property type="match status" value="1"/>
</dbReference>
<dbReference type="Gene3D" id="6.10.340.10">
    <property type="match status" value="1"/>
</dbReference>
<comment type="caution">
    <text evidence="8">The sequence shown here is derived from an EMBL/GenBank/DDBJ whole genome shotgun (WGS) entry which is preliminary data.</text>
</comment>
<evidence type="ECO:0000256" key="6">
    <source>
        <dbReference type="SAM" id="Phobius"/>
    </source>
</evidence>
<dbReference type="PROSITE" id="PS50885">
    <property type="entry name" value="HAMP"/>
    <property type="match status" value="1"/>
</dbReference>
<keyword evidence="2" id="KW-1003">Cell membrane</keyword>
<evidence type="ECO:0000256" key="5">
    <source>
        <dbReference type="ARBA" id="ARBA00023136"/>
    </source>
</evidence>
<dbReference type="InterPro" id="IPR036890">
    <property type="entry name" value="HATPase_C_sf"/>
</dbReference>
<keyword evidence="5 6" id="KW-0472">Membrane</keyword>
<keyword evidence="6" id="KW-0812">Transmembrane</keyword>
<comment type="subcellular location">
    <subcellularLocation>
        <location evidence="1">Cell membrane</location>
        <topology evidence="1">Multi-pass membrane protein</topology>
    </subcellularLocation>
</comment>
<dbReference type="InterPro" id="IPR010559">
    <property type="entry name" value="Sig_transdc_His_kin_internal"/>
</dbReference>
<dbReference type="InterPro" id="IPR050640">
    <property type="entry name" value="Bact_2-comp_sensor_kinase"/>
</dbReference>
<feature type="domain" description="HAMP" evidence="7">
    <location>
        <begin position="321"/>
        <end position="373"/>
    </location>
</feature>
<keyword evidence="6" id="KW-1133">Transmembrane helix</keyword>
<keyword evidence="9" id="KW-1185">Reference proteome</keyword>
<keyword evidence="8" id="KW-0418">Kinase</keyword>
<keyword evidence="4" id="KW-0808">Transferase</keyword>
<dbReference type="GO" id="GO:0000155">
    <property type="term" value="F:phosphorelay sensor kinase activity"/>
    <property type="evidence" value="ECO:0007669"/>
    <property type="project" value="InterPro"/>
</dbReference>
<evidence type="ECO:0000256" key="1">
    <source>
        <dbReference type="ARBA" id="ARBA00004651"/>
    </source>
</evidence>
<protein>
    <submittedName>
        <fullName evidence="8">Histidine kinase</fullName>
    </submittedName>
</protein>
<organism evidence="8 9">
    <name type="scientific">Paenibacillus montaniterrae</name>
    <dbReference type="NCBI Taxonomy" id="429341"/>
    <lineage>
        <taxon>Bacteria</taxon>
        <taxon>Bacillati</taxon>
        <taxon>Bacillota</taxon>
        <taxon>Bacilli</taxon>
        <taxon>Bacillales</taxon>
        <taxon>Paenibacillaceae</taxon>
        <taxon>Paenibacillus</taxon>
    </lineage>
</organism>
<evidence type="ECO:0000313" key="8">
    <source>
        <dbReference type="EMBL" id="GIP19208.1"/>
    </source>
</evidence>
<name>A0A920D147_9BACL</name>
<reference evidence="8" key="1">
    <citation type="submission" date="2021-03" db="EMBL/GenBank/DDBJ databases">
        <title>Antimicrobial resistance genes in bacteria isolated from Japanese honey, and their potential for conferring macrolide and lincosamide resistance in the American foulbrood pathogen Paenibacillus larvae.</title>
        <authorList>
            <person name="Okamoto M."/>
            <person name="Kumagai M."/>
            <person name="Kanamori H."/>
            <person name="Takamatsu D."/>
        </authorList>
    </citation>
    <scope>NUCLEOTIDE SEQUENCE</scope>
    <source>
        <strain evidence="8">J40TS1</strain>
    </source>
</reference>